<feature type="transmembrane region" description="Helical" evidence="1">
    <location>
        <begin position="393"/>
        <end position="413"/>
    </location>
</feature>
<sequence>MSHPSQSPPSPAATGLPSSLRLQLPTARLAPNSKGWKRIESRIPPLLRPLVRAYLLGYVSSVAPRLFTLISKQALRWKAGKKQQDGFVESFVNILRGGMDWHRFPTFCAVLAGGSTLLEYCYSLQALGFLQNYTRSFSRHIVPCRTKTASIRSSSFKDMLLTLDHYRLSRSFASFIAAWLGIKLLQSKRTPGFTETISSPTVISVETPLPTSDAVLDQRQEVSPKQPPRTVHYAGRTLDLTLFAVTRALDVIFGELWSHYKARRHGSPSTTASSRLVEPLISRLTDPAIFALSSALIMWTWFYHPSRLPRAYNKWITSAAAVDSRLIEALRRCRAGSLVYGKDTGQAPLLGSMCKDYDWPEAWGDPAKAVPFPCEIVHMGCGPSCERHALSRFALSFKWAFTMYLPLNLLLVLRKPNWKALKRALVSACGSSAFLGVFITLFYYGVCLARTRLGPYIVGRDVKGCQKMDGGLCVGTGCALCGWSILLENAGRRKDMALFVAPRALATLFPRRYDLRKQWREAAVFAASTAVVFTCALENPKRVRGVLGGVLAGVLKP</sequence>
<proteinExistence type="predicted"/>
<organism evidence="2">
    <name type="scientific">Neurospora crassa</name>
    <dbReference type="NCBI Taxonomy" id="5141"/>
    <lineage>
        <taxon>Eukaryota</taxon>
        <taxon>Fungi</taxon>
        <taxon>Dikarya</taxon>
        <taxon>Ascomycota</taxon>
        <taxon>Pezizomycotina</taxon>
        <taxon>Sordariomycetes</taxon>
        <taxon>Sordariomycetidae</taxon>
        <taxon>Sordariales</taxon>
        <taxon>Sordariaceae</taxon>
        <taxon>Neurospora</taxon>
    </lineage>
</organism>
<keyword evidence="1" id="KW-0472">Membrane</keyword>
<dbReference type="PANTHER" id="PTHR12459">
    <property type="entry name" value="TRANSMEMBRANE PROTEIN 135-RELATED"/>
    <property type="match status" value="1"/>
</dbReference>
<reference evidence="2" key="1">
    <citation type="submission" date="2003-03" db="EMBL/GenBank/DDBJ databases">
        <authorList>
            <person name="Schulte U."/>
            <person name="Aign V."/>
            <person name="Hoheisel J."/>
            <person name="Brandt P."/>
            <person name="Fartmann B."/>
            <person name="Holland R."/>
            <person name="Nyakatura G."/>
            <person name="Mewes H.W."/>
            <person name="Mannhaupt G."/>
        </authorList>
    </citation>
    <scope>NUCLEOTIDE SEQUENCE</scope>
</reference>
<reference evidence="2" key="2">
    <citation type="submission" date="2003-03" db="EMBL/GenBank/DDBJ databases">
        <authorList>
            <person name="German Neurospora genome project"/>
        </authorList>
    </citation>
    <scope>NUCLEOTIDE SEQUENCE</scope>
</reference>
<dbReference type="VEuPathDB" id="FungiDB:NCU06745"/>
<dbReference type="PANTHER" id="PTHR12459:SF15">
    <property type="entry name" value="TRANSMEMBRANE PROTEIN 135"/>
    <property type="match status" value="1"/>
</dbReference>
<name>Q873A9_NEUCS</name>
<accession>Q873A9</accession>
<feature type="transmembrane region" description="Helical" evidence="1">
    <location>
        <begin position="425"/>
        <end position="446"/>
    </location>
</feature>
<dbReference type="EMBL" id="BX284751">
    <property type="protein sequence ID" value="CAD70401.1"/>
    <property type="molecule type" value="Genomic_DNA"/>
</dbReference>
<keyword evidence="1" id="KW-0812">Transmembrane</keyword>
<dbReference type="InterPro" id="IPR026749">
    <property type="entry name" value="Tmem135"/>
</dbReference>
<keyword evidence="1" id="KW-1133">Transmembrane helix</keyword>
<dbReference type="AlphaFoldDB" id="Q873A9"/>
<gene>
    <name evidence="2" type="primary">B24N11.150</name>
</gene>
<evidence type="ECO:0000313" key="2">
    <source>
        <dbReference type="EMBL" id="CAD70401.1"/>
    </source>
</evidence>
<evidence type="ECO:0000256" key="1">
    <source>
        <dbReference type="SAM" id="Phobius"/>
    </source>
</evidence>
<protein>
    <submittedName>
        <fullName evidence="2">Uncharacterized protein B24N11.150</fullName>
    </submittedName>
</protein>